<accession>A0A4U8SC74</accession>
<proteinExistence type="predicted"/>
<dbReference type="OrthoDB" id="5372983at2"/>
<evidence type="ECO:0000313" key="2">
    <source>
        <dbReference type="EMBL" id="TLD83733.1"/>
    </source>
</evidence>
<organism evidence="2 3">
    <name type="scientific">Helicobacter trogontum</name>
    <dbReference type="NCBI Taxonomy" id="50960"/>
    <lineage>
        <taxon>Bacteria</taxon>
        <taxon>Pseudomonadati</taxon>
        <taxon>Campylobacterota</taxon>
        <taxon>Epsilonproteobacteria</taxon>
        <taxon>Campylobacterales</taxon>
        <taxon>Helicobacteraceae</taxon>
        <taxon>Helicobacter</taxon>
    </lineage>
</organism>
<dbReference type="Proteomes" id="UP000029878">
    <property type="component" value="Unassembled WGS sequence"/>
</dbReference>
<keyword evidence="1" id="KW-1133">Transmembrane helix</keyword>
<feature type="transmembrane region" description="Helical" evidence="1">
    <location>
        <begin position="12"/>
        <end position="32"/>
    </location>
</feature>
<keyword evidence="1" id="KW-0472">Membrane</keyword>
<dbReference type="EMBL" id="JRPL02000006">
    <property type="protein sequence ID" value="TLD83733.1"/>
    <property type="molecule type" value="Genomic_DNA"/>
</dbReference>
<reference evidence="2 3" key="1">
    <citation type="journal article" date="2014" name="Genome Announc.">
        <title>Draft genome sequences of eight enterohepatic helicobacter species isolated from both laboratory and wild rodents.</title>
        <authorList>
            <person name="Sheh A."/>
            <person name="Shen Z."/>
            <person name="Fox J.G."/>
        </authorList>
    </citation>
    <scope>NUCLEOTIDE SEQUENCE [LARGE SCALE GENOMIC DNA]</scope>
    <source>
        <strain evidence="2 3">ATCC 700114</strain>
    </source>
</reference>
<dbReference type="AlphaFoldDB" id="A0A4U8SC74"/>
<evidence type="ECO:0000256" key="1">
    <source>
        <dbReference type="SAM" id="Phobius"/>
    </source>
</evidence>
<comment type="caution">
    <text evidence="2">The sequence shown here is derived from an EMBL/GenBank/DDBJ whole genome shotgun (WGS) entry which is preliminary data.</text>
</comment>
<name>A0A4U8SC74_9HELI</name>
<gene>
    <name evidence="2" type="ORF">LS81_004115</name>
</gene>
<protein>
    <submittedName>
        <fullName evidence="2">Uncharacterized protein</fullName>
    </submittedName>
</protein>
<dbReference type="RefSeq" id="WP_034344247.1">
    <property type="nucleotide sequence ID" value="NZ_FZNG01000025.1"/>
</dbReference>
<keyword evidence="1" id="KW-0812">Transmembrane</keyword>
<sequence>MMKLKIFRKSFILLFICTALVYIMFIIGNTFFTPPMHNIETKLLFIQQQKDIAQKDFSFLTNLLKPQEKNQVLDNETLLQSQKEQDISPQIPLRLHAIINNKALINEKWVSLYDEIEYNYKIYIVEKITQNRVVLRNKADKKDMLYLEIFTTPQELFLHIF</sequence>
<evidence type="ECO:0000313" key="3">
    <source>
        <dbReference type="Proteomes" id="UP000029878"/>
    </source>
</evidence>